<name>A0A7N0VCM4_KALFE</name>
<dbReference type="OMA" id="NAQGMVC"/>
<feature type="region of interest" description="Disordered" evidence="1">
    <location>
        <begin position="188"/>
        <end position="251"/>
    </location>
</feature>
<evidence type="ECO:0000313" key="2">
    <source>
        <dbReference type="EnsemblPlants" id="Kaladp0607s0047.1.v1.1"/>
    </source>
</evidence>
<protein>
    <submittedName>
        <fullName evidence="2">Uncharacterized protein</fullName>
    </submittedName>
</protein>
<dbReference type="AlphaFoldDB" id="A0A7N0VCM4"/>
<dbReference type="InterPro" id="IPR040306">
    <property type="entry name" value="Os02g0753200-like"/>
</dbReference>
<proteinExistence type="predicted"/>
<accession>A0A7N0VCM4</accession>
<feature type="compositionally biased region" description="Basic residues" evidence="1">
    <location>
        <begin position="99"/>
        <end position="108"/>
    </location>
</feature>
<feature type="region of interest" description="Disordered" evidence="1">
    <location>
        <begin position="133"/>
        <end position="168"/>
    </location>
</feature>
<dbReference type="PANTHER" id="PTHR35321:SF1">
    <property type="entry name" value="OS02G0753200 PROTEIN"/>
    <property type="match status" value="1"/>
</dbReference>
<dbReference type="Gramene" id="Kaladp0607s0047.1.v1.1">
    <property type="protein sequence ID" value="Kaladp0607s0047.1.v1.1"/>
    <property type="gene ID" value="Kaladp0607s0047.v1.1"/>
</dbReference>
<feature type="compositionally biased region" description="Basic and acidic residues" evidence="1">
    <location>
        <begin position="208"/>
        <end position="225"/>
    </location>
</feature>
<dbReference type="EnsemblPlants" id="Kaladp0607s0047.1.v1.1">
    <property type="protein sequence ID" value="Kaladp0607s0047.1.v1.1"/>
    <property type="gene ID" value="Kaladp0607s0047.v1.1"/>
</dbReference>
<sequence length="251" mass="27160">MSLALIEGYSSAEEEDENNDQLHYHTSSDEDGGPGGGGSVPRRGNNKPRSVFDFEKNPPAGSVLPSAFDVFSEITGPPQFLNNAVGEETAVKDEEQQRGRHGRRRHNRDKRELPAGAVLESKPQLVGIHDRVRSDVGGAPAAASAQKGSGNATQGEGKRVATAANPNPEDAAELLRMCLQCGIPKTFTSGKGMVCPQCSDRPPLPADPNRESEKKKGSTIKDKEKNKRMKGQSSHASWKSETEMQLRQQFD</sequence>
<evidence type="ECO:0000313" key="3">
    <source>
        <dbReference type="Proteomes" id="UP000594263"/>
    </source>
</evidence>
<evidence type="ECO:0000256" key="1">
    <source>
        <dbReference type="SAM" id="MobiDB-lite"/>
    </source>
</evidence>
<feature type="compositionally biased region" description="Basic and acidic residues" evidence="1">
    <location>
        <begin position="238"/>
        <end position="251"/>
    </location>
</feature>
<feature type="compositionally biased region" description="Basic and acidic residues" evidence="1">
    <location>
        <begin position="89"/>
        <end position="98"/>
    </location>
</feature>
<feature type="region of interest" description="Disordered" evidence="1">
    <location>
        <begin position="1"/>
        <end position="117"/>
    </location>
</feature>
<dbReference type="PANTHER" id="PTHR35321">
    <property type="entry name" value="OS02G0753200 PROTEIN"/>
    <property type="match status" value="1"/>
</dbReference>
<keyword evidence="3" id="KW-1185">Reference proteome</keyword>
<reference evidence="2" key="1">
    <citation type="submission" date="2021-01" db="UniProtKB">
        <authorList>
            <consortium name="EnsemblPlants"/>
        </authorList>
    </citation>
    <scope>IDENTIFICATION</scope>
</reference>
<dbReference type="Proteomes" id="UP000594263">
    <property type="component" value="Unplaced"/>
</dbReference>
<organism evidence="2 3">
    <name type="scientific">Kalanchoe fedtschenkoi</name>
    <name type="common">Lavender scallops</name>
    <name type="synonym">South American air plant</name>
    <dbReference type="NCBI Taxonomy" id="63787"/>
    <lineage>
        <taxon>Eukaryota</taxon>
        <taxon>Viridiplantae</taxon>
        <taxon>Streptophyta</taxon>
        <taxon>Embryophyta</taxon>
        <taxon>Tracheophyta</taxon>
        <taxon>Spermatophyta</taxon>
        <taxon>Magnoliopsida</taxon>
        <taxon>eudicotyledons</taxon>
        <taxon>Gunneridae</taxon>
        <taxon>Pentapetalae</taxon>
        <taxon>Saxifragales</taxon>
        <taxon>Crassulaceae</taxon>
        <taxon>Kalanchoe</taxon>
    </lineage>
</organism>